<protein>
    <submittedName>
        <fullName evidence="1">Uncharacterized protein</fullName>
    </submittedName>
</protein>
<organism evidence="1">
    <name type="scientific">bioreactor metagenome</name>
    <dbReference type="NCBI Taxonomy" id="1076179"/>
    <lineage>
        <taxon>unclassified sequences</taxon>
        <taxon>metagenomes</taxon>
        <taxon>ecological metagenomes</taxon>
    </lineage>
</organism>
<dbReference type="AlphaFoldDB" id="A0A645J717"/>
<gene>
    <name evidence="1" type="ORF">SDC9_206638</name>
</gene>
<name>A0A645J717_9ZZZZ</name>
<dbReference type="EMBL" id="VSSQ01132292">
    <property type="protein sequence ID" value="MPN58922.1"/>
    <property type="molecule type" value="Genomic_DNA"/>
</dbReference>
<comment type="caution">
    <text evidence="1">The sequence shown here is derived from an EMBL/GenBank/DDBJ whole genome shotgun (WGS) entry which is preliminary data.</text>
</comment>
<proteinExistence type="predicted"/>
<accession>A0A645J717</accession>
<sequence>MAVSEKTNVPRSLHDSLVVLPLYSSCFVDIPSRLIHEYIMLVESIIVTRCIGVYIFH</sequence>
<evidence type="ECO:0000313" key="1">
    <source>
        <dbReference type="EMBL" id="MPN58922.1"/>
    </source>
</evidence>
<reference evidence="1" key="1">
    <citation type="submission" date="2019-08" db="EMBL/GenBank/DDBJ databases">
        <authorList>
            <person name="Kucharzyk K."/>
            <person name="Murdoch R.W."/>
            <person name="Higgins S."/>
            <person name="Loffler F."/>
        </authorList>
    </citation>
    <scope>NUCLEOTIDE SEQUENCE</scope>
</reference>